<dbReference type="AlphaFoldDB" id="A0A8H6NC54"/>
<accession>A0A8H6NC54</accession>
<name>A0A8H6NC54_9PEZI</name>
<dbReference type="Proteomes" id="UP000639643">
    <property type="component" value="Unassembled WGS sequence"/>
</dbReference>
<keyword evidence="2" id="KW-1185">Reference proteome</keyword>
<reference evidence="1" key="1">
    <citation type="journal article" date="2020" name="Phytopathology">
        <title>Genome Sequence Resources of Colletotrichum truncatum, C. plurivorum, C. musicola, and C. sojae: Four Species Pathogenic to Soybean (Glycine max).</title>
        <authorList>
            <person name="Rogerio F."/>
            <person name="Boufleur T.R."/>
            <person name="Ciampi-Guillardi M."/>
            <person name="Sukno S.A."/>
            <person name="Thon M.R."/>
            <person name="Massola Junior N.S."/>
            <person name="Baroncelli R."/>
        </authorList>
    </citation>
    <scope>NUCLEOTIDE SEQUENCE</scope>
    <source>
        <strain evidence="1">LFN0074</strain>
    </source>
</reference>
<gene>
    <name evidence="1" type="ORF">CMUS01_09090</name>
</gene>
<evidence type="ECO:0000313" key="1">
    <source>
        <dbReference type="EMBL" id="KAF6827206.1"/>
    </source>
</evidence>
<dbReference type="EMBL" id="WIGM01000375">
    <property type="protein sequence ID" value="KAF6827206.1"/>
    <property type="molecule type" value="Genomic_DNA"/>
</dbReference>
<evidence type="ECO:0000313" key="2">
    <source>
        <dbReference type="Proteomes" id="UP000639643"/>
    </source>
</evidence>
<evidence type="ECO:0008006" key="3">
    <source>
        <dbReference type="Google" id="ProtNLM"/>
    </source>
</evidence>
<protein>
    <recommendedName>
        <fullName evidence="3">F-box domain-containing protein</fullName>
    </recommendedName>
</protein>
<dbReference type="OrthoDB" id="4757858at2759"/>
<sequence length="509" mass="57399">MTTLLDLPPEVLENILSEITAYRPRPRRPFGPGPKWADMSRQWAVPRKHIRSLAEISLTCRQLRKVAEPIIWRHLKAIRGDEWFIGLLRLLEFRPDLARSVRTFSIFATLDHGFQDPITGDRRCFLVLLAERLGVDLTDDWYNSDETPSVLAVLALLCTTQLQAVELVGSEDLDKFIPSPERTPVRLSSLKHVRCGFVSGMNTFTSHFHKLMALASGFDTFEAGPGARVIMEDSSIWSNVTRLAFLGPEIDTENLVGIIRACRQLRRFEFRAFQVEAEDIGKEEVSNSSVIAALAEKHARTLAELRLGFVPMKRSWIPPCSRQTGPLGSLSAFTNLEALMLLGPDLTPGGALRTIPQSLRVLGVCLSIRDIREEFEWLAAERQAGSFPHLCHVGLDPWQCPHMQNPNRPPPNPQQRPRDCPYDMRGKSTFDLIESSKLVSGKWFGWKGAYERVAKLLEPKLPSRPSQPVGECKADFEWISSIAQAGVPITVCQRSQFGDQYWYMGGRED</sequence>
<organism evidence="1 2">
    <name type="scientific">Colletotrichum musicola</name>
    <dbReference type="NCBI Taxonomy" id="2175873"/>
    <lineage>
        <taxon>Eukaryota</taxon>
        <taxon>Fungi</taxon>
        <taxon>Dikarya</taxon>
        <taxon>Ascomycota</taxon>
        <taxon>Pezizomycotina</taxon>
        <taxon>Sordariomycetes</taxon>
        <taxon>Hypocreomycetidae</taxon>
        <taxon>Glomerellales</taxon>
        <taxon>Glomerellaceae</taxon>
        <taxon>Colletotrichum</taxon>
        <taxon>Colletotrichum orchidearum species complex</taxon>
    </lineage>
</organism>
<proteinExistence type="predicted"/>
<comment type="caution">
    <text evidence="1">The sequence shown here is derived from an EMBL/GenBank/DDBJ whole genome shotgun (WGS) entry which is preliminary data.</text>
</comment>